<name>A0A937KCX9_9BACT</name>
<accession>A0A937KCX9</accession>
<dbReference type="Gene3D" id="2.40.160.60">
    <property type="entry name" value="Outer membrane protein transport protein (OMPP1/FadL/TodX)"/>
    <property type="match status" value="1"/>
</dbReference>
<evidence type="ECO:0000313" key="3">
    <source>
        <dbReference type="Proteomes" id="UP000614216"/>
    </source>
</evidence>
<gene>
    <name evidence="2" type="ORF">JMN32_16945</name>
</gene>
<evidence type="ECO:0000256" key="1">
    <source>
        <dbReference type="SAM" id="SignalP"/>
    </source>
</evidence>
<dbReference type="NCBIfam" id="NF033709">
    <property type="entry name" value="PorV_fam"/>
    <property type="match status" value="1"/>
</dbReference>
<feature type="chain" id="PRO_5036905991" evidence="1">
    <location>
        <begin position="21"/>
        <end position="357"/>
    </location>
</feature>
<organism evidence="2 3">
    <name type="scientific">Fulvivirga marina</name>
    <dbReference type="NCBI Taxonomy" id="2494733"/>
    <lineage>
        <taxon>Bacteria</taxon>
        <taxon>Pseudomonadati</taxon>
        <taxon>Bacteroidota</taxon>
        <taxon>Cytophagia</taxon>
        <taxon>Cytophagales</taxon>
        <taxon>Fulvivirgaceae</taxon>
        <taxon>Fulvivirga</taxon>
    </lineage>
</organism>
<keyword evidence="3" id="KW-1185">Reference proteome</keyword>
<dbReference type="RefSeq" id="WP_202857547.1">
    <property type="nucleotide sequence ID" value="NZ_JAEUGD010000058.1"/>
</dbReference>
<dbReference type="AlphaFoldDB" id="A0A937KCX9"/>
<proteinExistence type="predicted"/>
<sequence>MAKNIIFIFVFFLLSSEVLAQSAPKYSNEFLSIGVGARGLAMSNSQVAHVSDVTSGYWNPAGLLEVKDQYEFTLMHAEYFAGIAKYDYAAFATPVDSMSHLGISIIRFAIDDIPDTRFLYDANGAINYDKIRFFSAADYAFLLTYARRVNLIEGLKLGANFKIVHRKAGDFANAWGFGLDAGAQLKRKNWQFGLMLRDVTGTFNAWTHNTELVIDVYTQTGNEIPENSVEVTLPKAILGVGRYIPVKSKFGILASLDLITTFDGKRNTVVKSDFASIEPALGLEFDYKRIVFLRMGAGNIQEVKDFDESTYKTFQTNFGLGVKIKNITIDYALTDIGDQSESLYSHVFSLKAGLNKK</sequence>
<feature type="signal peptide" evidence="1">
    <location>
        <begin position="1"/>
        <end position="20"/>
    </location>
</feature>
<dbReference type="EMBL" id="JAEUGD010000058">
    <property type="protein sequence ID" value="MBL6448007.1"/>
    <property type="molecule type" value="Genomic_DNA"/>
</dbReference>
<reference evidence="2" key="1">
    <citation type="submission" date="2021-01" db="EMBL/GenBank/DDBJ databases">
        <title>Fulvivirga kasyanovii gen. nov., sp nov., a novel member of the phylum Bacteroidetes isolated from seawater in a mussel farm.</title>
        <authorList>
            <person name="Zhao L.-H."/>
            <person name="Wang Z.-J."/>
        </authorList>
    </citation>
    <scope>NUCLEOTIDE SEQUENCE</scope>
    <source>
        <strain evidence="2">29W222</strain>
    </source>
</reference>
<protein>
    <submittedName>
        <fullName evidence="2">PorV/PorQ family protein</fullName>
    </submittedName>
</protein>
<keyword evidence="1" id="KW-0732">Signal</keyword>
<dbReference type="Proteomes" id="UP000614216">
    <property type="component" value="Unassembled WGS sequence"/>
</dbReference>
<comment type="caution">
    <text evidence="2">The sequence shown here is derived from an EMBL/GenBank/DDBJ whole genome shotgun (WGS) entry which is preliminary data.</text>
</comment>
<evidence type="ECO:0000313" key="2">
    <source>
        <dbReference type="EMBL" id="MBL6448007.1"/>
    </source>
</evidence>